<proteinExistence type="predicted"/>
<protein>
    <recommendedName>
        <fullName evidence="3">Oxo-4-hydroxy-4-carboxy-5-ureidoimidazoline decarboxylase domain-containing protein</fullName>
    </recommendedName>
</protein>
<sequence length="272" mass="28604">MTSTTTTTTTTKTAAPPALPTLPSIPTLRALPASPDRDAALVSALDILFEPSNTLHSLALPSLNADLLGGKGGKGGDDNEDDEAAAAAEQPDGRAAWERELAGYEKLVGLVRAALRAVTAEAGGGDREAREALHDILGSHPRLGRKPVPSAEGGAEPERLSVLSAAEQGHLRGAGSGAEGAAVAATTTTTTTTTEEEEEELARLNAEYEKRFPGLRYVTWVNGRPRSVILADMRERIAKGSLEEEERRGVEAICDIALDRARKLLRAAAEQS</sequence>
<evidence type="ECO:0000256" key="2">
    <source>
        <dbReference type="SAM" id="MobiDB-lite"/>
    </source>
</evidence>
<evidence type="ECO:0000256" key="1">
    <source>
        <dbReference type="ARBA" id="ARBA00022631"/>
    </source>
</evidence>
<dbReference type="RefSeq" id="XP_070870748.1">
    <property type="nucleotide sequence ID" value="XM_071007549.1"/>
</dbReference>
<feature type="region of interest" description="Disordered" evidence="2">
    <location>
        <begin position="171"/>
        <end position="198"/>
    </location>
</feature>
<feature type="domain" description="Oxo-4-hydroxy-4-carboxy-5-ureidoimidazoline decarboxylase" evidence="3">
    <location>
        <begin position="94"/>
        <end position="262"/>
    </location>
</feature>
<dbReference type="SUPFAM" id="SSF158694">
    <property type="entry name" value="UraD-Like"/>
    <property type="match status" value="1"/>
</dbReference>
<keyword evidence="5" id="KW-1185">Reference proteome</keyword>
<dbReference type="InterPro" id="IPR036778">
    <property type="entry name" value="OHCU_decarboxylase_sf"/>
</dbReference>
<reference evidence="4 5" key="1">
    <citation type="journal article" date="2024" name="Commun. Biol.">
        <title>Comparative genomic analysis of thermophilic fungi reveals convergent evolutionary adaptations and gene losses.</title>
        <authorList>
            <person name="Steindorff A.S."/>
            <person name="Aguilar-Pontes M.V."/>
            <person name="Robinson A.J."/>
            <person name="Andreopoulos B."/>
            <person name="LaButti K."/>
            <person name="Kuo A."/>
            <person name="Mondo S."/>
            <person name="Riley R."/>
            <person name="Otillar R."/>
            <person name="Haridas S."/>
            <person name="Lipzen A."/>
            <person name="Grimwood J."/>
            <person name="Schmutz J."/>
            <person name="Clum A."/>
            <person name="Reid I.D."/>
            <person name="Moisan M.C."/>
            <person name="Butler G."/>
            <person name="Nguyen T.T.M."/>
            <person name="Dewar K."/>
            <person name="Conant G."/>
            <person name="Drula E."/>
            <person name="Henrissat B."/>
            <person name="Hansel C."/>
            <person name="Singer S."/>
            <person name="Hutchinson M.I."/>
            <person name="de Vries R.P."/>
            <person name="Natvig D.O."/>
            <person name="Powell A.J."/>
            <person name="Tsang A."/>
            <person name="Grigoriev I.V."/>
        </authorList>
    </citation>
    <scope>NUCLEOTIDE SEQUENCE [LARGE SCALE GENOMIC DNA]</scope>
    <source>
        <strain evidence="4 5">ATCC 22073</strain>
    </source>
</reference>
<feature type="region of interest" description="Disordered" evidence="2">
    <location>
        <begin position="137"/>
        <end position="157"/>
    </location>
</feature>
<evidence type="ECO:0000259" key="3">
    <source>
        <dbReference type="Pfam" id="PF09349"/>
    </source>
</evidence>
<keyword evidence="1" id="KW-0659">Purine metabolism</keyword>
<feature type="compositionally biased region" description="Low complexity" evidence="2">
    <location>
        <begin position="179"/>
        <end position="193"/>
    </location>
</feature>
<dbReference type="EMBL" id="JAZGUE010000001">
    <property type="protein sequence ID" value="KAL2272024.1"/>
    <property type="molecule type" value="Genomic_DNA"/>
</dbReference>
<organism evidence="4 5">
    <name type="scientific">Remersonia thermophila</name>
    <dbReference type="NCBI Taxonomy" id="72144"/>
    <lineage>
        <taxon>Eukaryota</taxon>
        <taxon>Fungi</taxon>
        <taxon>Dikarya</taxon>
        <taxon>Ascomycota</taxon>
        <taxon>Pezizomycotina</taxon>
        <taxon>Sordariomycetes</taxon>
        <taxon>Sordariomycetidae</taxon>
        <taxon>Sordariales</taxon>
        <taxon>Sordariales incertae sedis</taxon>
        <taxon>Remersonia</taxon>
    </lineage>
</organism>
<evidence type="ECO:0000313" key="4">
    <source>
        <dbReference type="EMBL" id="KAL2272024.1"/>
    </source>
</evidence>
<accession>A0ABR4DS07</accession>
<dbReference type="Proteomes" id="UP001600064">
    <property type="component" value="Unassembled WGS sequence"/>
</dbReference>
<evidence type="ECO:0000313" key="5">
    <source>
        <dbReference type="Proteomes" id="UP001600064"/>
    </source>
</evidence>
<dbReference type="PANTHER" id="PTHR37987:SF1">
    <property type="entry name" value="OXO-4-HYDROXY-4-CARBOXY-5-UREIDOIMIDAZOLINE DECARBOXYLASE DOMAIN-CONTAINING PROTEIN"/>
    <property type="match status" value="1"/>
</dbReference>
<gene>
    <name evidence="4" type="ORF">VTJ83DRAFT_1395</name>
</gene>
<dbReference type="InterPro" id="IPR018020">
    <property type="entry name" value="OHCU_decarboxylase"/>
</dbReference>
<dbReference type="PANTHER" id="PTHR37987">
    <property type="entry name" value="CHROMOSOME 9, WHOLE GENOME SHOTGUN SEQUENCE"/>
    <property type="match status" value="1"/>
</dbReference>
<dbReference type="GeneID" id="98122193"/>
<feature type="compositionally biased region" description="Low complexity" evidence="2">
    <location>
        <begin position="1"/>
        <end position="28"/>
    </location>
</feature>
<dbReference type="Pfam" id="PF09349">
    <property type="entry name" value="OHCU_decarbox"/>
    <property type="match status" value="1"/>
</dbReference>
<feature type="region of interest" description="Disordered" evidence="2">
    <location>
        <begin position="71"/>
        <end position="94"/>
    </location>
</feature>
<dbReference type="Gene3D" id="1.10.3330.10">
    <property type="entry name" value="Oxo-4-hydroxy-4-carboxy-5-ureidoimidazoline decarboxylase"/>
    <property type="match status" value="1"/>
</dbReference>
<name>A0ABR4DS07_9PEZI</name>
<comment type="caution">
    <text evidence="4">The sequence shown here is derived from an EMBL/GenBank/DDBJ whole genome shotgun (WGS) entry which is preliminary data.</text>
</comment>
<feature type="region of interest" description="Disordered" evidence="2">
    <location>
        <begin position="1"/>
        <end position="31"/>
    </location>
</feature>